<dbReference type="SUPFAM" id="SSF51569">
    <property type="entry name" value="Aldolase"/>
    <property type="match status" value="1"/>
</dbReference>
<dbReference type="PIRSF" id="PIRSF001365">
    <property type="entry name" value="DHDPS"/>
    <property type="match status" value="1"/>
</dbReference>
<comment type="similarity">
    <text evidence="3">Belongs to the DapA family.</text>
</comment>
<feature type="binding site" evidence="5">
    <location>
        <position position="50"/>
    </location>
    <ligand>
        <name>pyruvate</name>
        <dbReference type="ChEBI" id="CHEBI:15361"/>
    </ligand>
</feature>
<dbReference type="PRINTS" id="PR00146">
    <property type="entry name" value="DHPICSNTHASE"/>
</dbReference>
<evidence type="ECO:0000256" key="1">
    <source>
        <dbReference type="ARBA" id="ARBA00023239"/>
    </source>
</evidence>
<dbReference type="PROSITE" id="PS00665">
    <property type="entry name" value="DHDPS_1"/>
    <property type="match status" value="1"/>
</dbReference>
<proteinExistence type="inferred from homology"/>
<dbReference type="EMBL" id="JNFQ01000001">
    <property type="protein sequence ID" value="KFG77435.1"/>
    <property type="molecule type" value="Genomic_DNA"/>
</dbReference>
<feature type="binding site" evidence="5">
    <location>
        <position position="208"/>
    </location>
    <ligand>
        <name>pyruvate</name>
        <dbReference type="ChEBI" id="CHEBI:15361"/>
    </ligand>
</feature>
<dbReference type="RefSeq" id="WP_043376707.1">
    <property type="nucleotide sequence ID" value="NZ_KN039946.1"/>
</dbReference>
<dbReference type="Proteomes" id="UP000029095">
    <property type="component" value="Unassembled WGS sequence"/>
</dbReference>
<feature type="active site" description="Schiff-base intermediate with substrate" evidence="4">
    <location>
        <position position="166"/>
    </location>
</feature>
<evidence type="ECO:0000256" key="5">
    <source>
        <dbReference type="PIRSR" id="PIRSR001365-2"/>
    </source>
</evidence>
<dbReference type="PANTHER" id="PTHR42849">
    <property type="entry name" value="N-ACETYLNEURAMINATE LYASE"/>
    <property type="match status" value="1"/>
</dbReference>
<evidence type="ECO:0000313" key="6">
    <source>
        <dbReference type="EMBL" id="KFG77435.1"/>
    </source>
</evidence>
<dbReference type="GO" id="GO:0019262">
    <property type="term" value="P:N-acetylneuraminate catabolic process"/>
    <property type="evidence" value="ECO:0007669"/>
    <property type="project" value="TreeGrafter"/>
</dbReference>
<dbReference type="SMART" id="SM01130">
    <property type="entry name" value="DHDPS"/>
    <property type="match status" value="1"/>
</dbReference>
<protein>
    <submittedName>
        <fullName evidence="6">Dihydrodipicolinate synthase</fullName>
    </submittedName>
</protein>
<name>A0A086N8G7_9ACTN</name>
<gene>
    <name evidence="6" type="ORF">FM21_15835</name>
</gene>
<organism evidence="6 7">
    <name type="scientific">Streptomyces mutabilis</name>
    <dbReference type="NCBI Taxonomy" id="67332"/>
    <lineage>
        <taxon>Bacteria</taxon>
        <taxon>Bacillati</taxon>
        <taxon>Actinomycetota</taxon>
        <taxon>Actinomycetes</taxon>
        <taxon>Kitasatosporales</taxon>
        <taxon>Streptomycetaceae</taxon>
        <taxon>Streptomyces</taxon>
    </lineage>
</organism>
<dbReference type="GO" id="GO:0008747">
    <property type="term" value="F:N-acetylneuraminate lyase activity"/>
    <property type="evidence" value="ECO:0007669"/>
    <property type="project" value="TreeGrafter"/>
</dbReference>
<dbReference type="InterPro" id="IPR020624">
    <property type="entry name" value="Schiff_base-form_aldolases_CS"/>
</dbReference>
<dbReference type="GO" id="GO:0005829">
    <property type="term" value="C:cytosol"/>
    <property type="evidence" value="ECO:0007669"/>
    <property type="project" value="TreeGrafter"/>
</dbReference>
<dbReference type="InterPro" id="IPR002220">
    <property type="entry name" value="DapA-like"/>
</dbReference>
<evidence type="ECO:0000256" key="3">
    <source>
        <dbReference type="PIRNR" id="PIRNR001365"/>
    </source>
</evidence>
<evidence type="ECO:0000256" key="2">
    <source>
        <dbReference type="ARBA" id="ARBA00023270"/>
    </source>
</evidence>
<dbReference type="Pfam" id="PF00701">
    <property type="entry name" value="DHDPS"/>
    <property type="match status" value="1"/>
</dbReference>
<evidence type="ECO:0000313" key="7">
    <source>
        <dbReference type="Proteomes" id="UP000029095"/>
    </source>
</evidence>
<keyword evidence="1 3" id="KW-0456">Lyase</keyword>
<dbReference type="CDD" id="cd00408">
    <property type="entry name" value="DHDPS-like"/>
    <property type="match status" value="1"/>
</dbReference>
<sequence>MSNQQFTGILAAVVTPFTADGSAIDTHGVKRQAEHIIGGGVHGLVPGGSTGEFGALTVSERKQTTELYVEAAAGRVPVVAGTGALSTADTVELSVHAEKAGADAVMIVPPFYDAPSFEELLAFYGDVSETIDIPIMYYNIPSATGVHLTPEQLAELGRKTRVTSYKDTGGDFAWFSAVKEQHAADITALNGWDTLTFAALASGAKAGVWGTASVIPRLCADLYEAVAVRGDLVSGRELWSKIFPICRFLESHNYACGIKTGVELVGVSAGPTRRPVLPLAPEHREELRTLLAAAGVETVTDQVAA</sequence>
<reference evidence="6 7" key="1">
    <citation type="submission" date="2014-05" db="EMBL/GenBank/DDBJ databases">
        <title>Complete genome sequence of the Streptomyces mutabilis TRM45540.</title>
        <authorList>
            <person name="Luo X."/>
            <person name="Zhang L."/>
        </authorList>
    </citation>
    <scope>NUCLEOTIDE SEQUENCE [LARGE SCALE GENOMIC DNA]</scope>
    <source>
        <strain evidence="6 7">TRM45540</strain>
    </source>
</reference>
<feature type="active site" description="Proton donor/acceptor" evidence="4">
    <location>
        <position position="138"/>
    </location>
</feature>
<dbReference type="STRING" id="1915400.FM21_15835"/>
<accession>A0A086N8G7</accession>
<dbReference type="HOGENOM" id="CLU_049343_5_0_11"/>
<dbReference type="Gene3D" id="3.20.20.70">
    <property type="entry name" value="Aldolase class I"/>
    <property type="match status" value="1"/>
</dbReference>
<evidence type="ECO:0000256" key="4">
    <source>
        <dbReference type="PIRSR" id="PIRSR001365-1"/>
    </source>
</evidence>
<keyword evidence="2" id="KW-0704">Schiff base</keyword>
<dbReference type="PANTHER" id="PTHR42849:SF1">
    <property type="entry name" value="N-ACETYLNEURAMINATE LYASE"/>
    <property type="match status" value="1"/>
</dbReference>
<keyword evidence="7" id="KW-1185">Reference proteome</keyword>
<dbReference type="AlphaFoldDB" id="A0A086N8G7"/>
<dbReference type="InterPro" id="IPR013785">
    <property type="entry name" value="Aldolase_TIM"/>
</dbReference>
<comment type="caution">
    <text evidence="6">The sequence shown here is derived from an EMBL/GenBank/DDBJ whole genome shotgun (WGS) entry which is preliminary data.</text>
</comment>